<reference evidence="1" key="1">
    <citation type="journal article" date="2012" name="PLoS ONE">
        <title>Gene sets for utilization of primary and secondary nutrition supplies in the distal gut of endangered iberian lynx.</title>
        <authorList>
            <person name="Alcaide M."/>
            <person name="Messina E."/>
            <person name="Richter M."/>
            <person name="Bargiela R."/>
            <person name="Peplies J."/>
            <person name="Huws S.A."/>
            <person name="Newbold C.J."/>
            <person name="Golyshin P.N."/>
            <person name="Simon M.A."/>
            <person name="Lopez G."/>
            <person name="Yakimov M.M."/>
            <person name="Ferrer M."/>
        </authorList>
    </citation>
    <scope>NUCLEOTIDE SEQUENCE</scope>
</reference>
<name>J9GDC3_9ZZZZ</name>
<evidence type="ECO:0000313" key="1">
    <source>
        <dbReference type="EMBL" id="EJX05342.1"/>
    </source>
</evidence>
<protein>
    <submittedName>
        <fullName evidence="1">Uncharacterized protein</fullName>
    </submittedName>
</protein>
<accession>J9GDC3</accession>
<dbReference type="AlphaFoldDB" id="J9GDC3"/>
<comment type="caution">
    <text evidence="1">The sequence shown here is derived from an EMBL/GenBank/DDBJ whole genome shotgun (WGS) entry which is preliminary data.</text>
</comment>
<dbReference type="EMBL" id="AMCI01001500">
    <property type="protein sequence ID" value="EJX05342.1"/>
    <property type="molecule type" value="Genomic_DNA"/>
</dbReference>
<proteinExistence type="predicted"/>
<organism evidence="1">
    <name type="scientific">gut metagenome</name>
    <dbReference type="NCBI Taxonomy" id="749906"/>
    <lineage>
        <taxon>unclassified sequences</taxon>
        <taxon>metagenomes</taxon>
        <taxon>organismal metagenomes</taxon>
    </lineage>
</organism>
<gene>
    <name evidence="1" type="ORF">EVA_06549</name>
</gene>
<sequence length="83" mass="9326">MSLAFTTFCHVASHMPSSFSGGYPGKDMSFMRFRYPIRQISAPPKIRHNKTFHLQTDILTLCPTKKKRQGVETVSYSQGSLSG</sequence>